<feature type="transmembrane region" description="Helical" evidence="7">
    <location>
        <begin position="349"/>
        <end position="370"/>
    </location>
</feature>
<protein>
    <submittedName>
        <fullName evidence="10">ABC transporter ATP-binding protein</fullName>
    </submittedName>
</protein>
<dbReference type="InterPro" id="IPR050250">
    <property type="entry name" value="Macrolide_Exporter_MacB"/>
</dbReference>
<dbReference type="Pfam" id="PF02687">
    <property type="entry name" value="FtsX"/>
    <property type="match status" value="2"/>
</dbReference>
<keyword evidence="5 7" id="KW-0472">Membrane</keyword>
<dbReference type="OrthoDB" id="9793166at2"/>
<comment type="caution">
    <text evidence="10">The sequence shown here is derived from an EMBL/GenBank/DDBJ whole genome shotgun (WGS) entry which is preliminary data.</text>
</comment>
<reference evidence="10 11" key="1">
    <citation type="journal article" date="2015" name="Genome Announc.">
        <title>Draft Genome Sequence of Clostridium tyrobutyricum Strain DIVETGP, Isolated from Cow's Milk for Grana Padano Production.</title>
        <authorList>
            <person name="Soggiu A."/>
            <person name="Piras C."/>
            <person name="Gaiarsa S."/>
            <person name="Sassera D."/>
            <person name="Roncada P."/>
            <person name="Bendixen E."/>
            <person name="Brasca M."/>
            <person name="Bonizzi L."/>
        </authorList>
    </citation>
    <scope>NUCLEOTIDE SEQUENCE [LARGE SCALE GENOMIC DNA]</scope>
    <source>
        <strain evidence="10 11">DIVETGP</strain>
    </source>
</reference>
<dbReference type="GO" id="GO:0005524">
    <property type="term" value="F:ATP binding"/>
    <property type="evidence" value="ECO:0007669"/>
    <property type="project" value="UniProtKB-KW"/>
</dbReference>
<dbReference type="EMBL" id="CBXI010000044">
    <property type="protein sequence ID" value="CDL92808.1"/>
    <property type="molecule type" value="Genomic_DNA"/>
</dbReference>
<comment type="subcellular location">
    <subcellularLocation>
        <location evidence="1">Cell membrane</location>
        <topology evidence="1">Multi-pass membrane protein</topology>
    </subcellularLocation>
</comment>
<keyword evidence="2" id="KW-1003">Cell membrane</keyword>
<dbReference type="RefSeq" id="WP_017894499.1">
    <property type="nucleotide sequence ID" value="NZ_CBXI010000044.1"/>
</dbReference>
<evidence type="ECO:0000256" key="2">
    <source>
        <dbReference type="ARBA" id="ARBA00022475"/>
    </source>
</evidence>
<feature type="domain" description="ABC3 transporter permease C-terminal" evidence="8">
    <location>
        <begin position="254"/>
        <end position="376"/>
    </location>
</feature>
<feature type="domain" description="ABC3 transporter permease C-terminal" evidence="8">
    <location>
        <begin position="715"/>
        <end position="831"/>
    </location>
</feature>
<keyword evidence="10" id="KW-0067">ATP-binding</keyword>
<gene>
    <name evidence="10" type="ORF">CTDIVETGP_2878</name>
</gene>
<dbReference type="GO" id="GO:0005886">
    <property type="term" value="C:plasma membrane"/>
    <property type="evidence" value="ECO:0007669"/>
    <property type="project" value="UniProtKB-SubCell"/>
</dbReference>
<dbReference type="PANTHER" id="PTHR30572:SF4">
    <property type="entry name" value="ABC TRANSPORTER PERMEASE YTRF"/>
    <property type="match status" value="1"/>
</dbReference>
<evidence type="ECO:0000313" key="11">
    <source>
        <dbReference type="Proteomes" id="UP000019482"/>
    </source>
</evidence>
<feature type="transmembrane region" description="Helical" evidence="7">
    <location>
        <begin position="710"/>
        <end position="737"/>
    </location>
</feature>
<feature type="transmembrane region" description="Helical" evidence="7">
    <location>
        <begin position="21"/>
        <end position="44"/>
    </location>
</feature>
<evidence type="ECO:0000259" key="8">
    <source>
        <dbReference type="Pfam" id="PF02687"/>
    </source>
</evidence>
<evidence type="ECO:0000256" key="6">
    <source>
        <dbReference type="ARBA" id="ARBA00038076"/>
    </source>
</evidence>
<sequence>MIKNYKNLTVKYLKSNKKRSILTIVGIVLSVALISTIGFFIVGIQNAEIESIKNDYGSWHVMYQAPDDDLIAKVNSNPKVSRSGIFEMDKQVKVDKNISISPIKATGKALELLHYQIESGRFPENNNEAAIEDWVLRYMAKGTKLGNKIIIKGRQYKLVGILRNTVSSQTEKSGIFLSKVNNIDKSNAVLIAEISPKTNLRKAVSELNALPKSKNVKINGKYTASVVNNSPLIDMEGGGDGNSGLSQIYGSIAVIIGIVVIATIAVIYNSFQISVVERIKQFGLLQAIGMTPSQIKKMVFREASILSIIGIPLGVILGIIAIYIIQIVFKAIGGDSVMHIKLAISPKVMIISAAVALVSIYLSAFLPALFAGRISPLVAINGRTSITKEKIKRRKNTIVKKLFGFEGDLAYKNIKRNRKRYRITVFSIVISVVLFITFKSFMDMTLNVSDNLNESKNIHFSVVMDSNVSSKNSTINPGIINDISKLNTVQKVYKVYDNYKFNEFIDPQSGISKIRDLGSIYKDVSLNGYNKILMTGGLDVYDNNSLKSARKYIKSGSIDIGKLNNENGIILIEKNRIVNEKTDKQRYGKIADIKVGDKIELQFNKQTDLKVNNSKINKVTVMAILKDDPFDFWGVQNGLKIITTENVAKKLMSNSNLNVNSLNIVLKNINDENRAKEQIQNITKSIPSITVIDQLDQNRNTKSSVLIVKILIYGFVVIVSIIGSINIINTLTTNIILRKREFAALKSIGLTQRGLKKMITLEGLLYAVVGIIYGSIISCGLSYMIYSGISGIRESTWPVPWSGMIIATAAAVIIGYISTLSPLSRINRENIIDTIRQDY</sequence>
<feature type="domain" description="MacB-like periplasmic core" evidence="9">
    <location>
        <begin position="20"/>
        <end position="208"/>
    </location>
</feature>
<keyword evidence="11" id="KW-1185">Reference proteome</keyword>
<feature type="transmembrane region" description="Helical" evidence="7">
    <location>
        <begin position="798"/>
        <end position="818"/>
    </location>
</feature>
<evidence type="ECO:0000256" key="4">
    <source>
        <dbReference type="ARBA" id="ARBA00022989"/>
    </source>
</evidence>
<evidence type="ECO:0000256" key="7">
    <source>
        <dbReference type="SAM" id="Phobius"/>
    </source>
</evidence>
<proteinExistence type="inferred from homology"/>
<dbReference type="InterPro" id="IPR003838">
    <property type="entry name" value="ABC3_permease_C"/>
</dbReference>
<feature type="transmembrane region" description="Helical" evidence="7">
    <location>
        <begin position="248"/>
        <end position="271"/>
    </location>
</feature>
<evidence type="ECO:0000256" key="1">
    <source>
        <dbReference type="ARBA" id="ARBA00004651"/>
    </source>
</evidence>
<dbReference type="Pfam" id="PF12704">
    <property type="entry name" value="MacB_PCD"/>
    <property type="match status" value="1"/>
</dbReference>
<feature type="transmembrane region" description="Helical" evidence="7">
    <location>
        <begin position="421"/>
        <end position="442"/>
    </location>
</feature>
<evidence type="ECO:0000259" key="9">
    <source>
        <dbReference type="Pfam" id="PF12704"/>
    </source>
</evidence>
<dbReference type="PANTHER" id="PTHR30572">
    <property type="entry name" value="MEMBRANE COMPONENT OF TRANSPORTER-RELATED"/>
    <property type="match status" value="1"/>
</dbReference>
<dbReference type="Proteomes" id="UP000019482">
    <property type="component" value="Unassembled WGS sequence"/>
</dbReference>
<accession>W6N7S9</accession>
<keyword evidence="3 7" id="KW-0812">Transmembrane</keyword>
<dbReference type="InterPro" id="IPR025857">
    <property type="entry name" value="MacB_PCD"/>
</dbReference>
<organism evidence="10 11">
    <name type="scientific">Clostridium tyrobutyricum DIVETGP</name>
    <dbReference type="NCBI Taxonomy" id="1408889"/>
    <lineage>
        <taxon>Bacteria</taxon>
        <taxon>Bacillati</taxon>
        <taxon>Bacillota</taxon>
        <taxon>Clostridia</taxon>
        <taxon>Eubacteriales</taxon>
        <taxon>Clostridiaceae</taxon>
        <taxon>Clostridium</taxon>
    </lineage>
</organism>
<keyword evidence="4 7" id="KW-1133">Transmembrane helix</keyword>
<dbReference type="GeneID" id="29418071"/>
<evidence type="ECO:0000256" key="5">
    <source>
        <dbReference type="ARBA" id="ARBA00023136"/>
    </source>
</evidence>
<feature type="transmembrane region" description="Helical" evidence="7">
    <location>
        <begin position="305"/>
        <end position="329"/>
    </location>
</feature>
<dbReference type="AlphaFoldDB" id="W6N7S9"/>
<comment type="similarity">
    <text evidence="6">Belongs to the ABC-4 integral membrane protein family.</text>
</comment>
<evidence type="ECO:0000256" key="3">
    <source>
        <dbReference type="ARBA" id="ARBA00022692"/>
    </source>
</evidence>
<keyword evidence="10" id="KW-0547">Nucleotide-binding</keyword>
<name>W6N7S9_CLOTY</name>
<evidence type="ECO:0000313" key="10">
    <source>
        <dbReference type="EMBL" id="CDL92808.1"/>
    </source>
</evidence>
<feature type="transmembrane region" description="Helical" evidence="7">
    <location>
        <begin position="763"/>
        <end position="786"/>
    </location>
</feature>
<dbReference type="GO" id="GO:0022857">
    <property type="term" value="F:transmembrane transporter activity"/>
    <property type="evidence" value="ECO:0007669"/>
    <property type="project" value="TreeGrafter"/>
</dbReference>